<dbReference type="OrthoDB" id="1304906at2759"/>
<proteinExistence type="predicted"/>
<dbReference type="PANTHER" id="PTHR35218">
    <property type="entry name" value="RNASE H DOMAIN-CONTAINING PROTEIN"/>
    <property type="match status" value="1"/>
</dbReference>
<reference evidence="1 2" key="1">
    <citation type="journal article" date="2017" name="Genome Biol.">
        <title>New reference genome sequences of hot pepper reveal the massive evolution of plant disease-resistance genes by retroduplication.</title>
        <authorList>
            <person name="Kim S."/>
            <person name="Park J."/>
            <person name="Yeom S.I."/>
            <person name="Kim Y.M."/>
            <person name="Seo E."/>
            <person name="Kim K.T."/>
            <person name="Kim M.S."/>
            <person name="Lee J.M."/>
            <person name="Cheong K."/>
            <person name="Shin H.S."/>
            <person name="Kim S.B."/>
            <person name="Han K."/>
            <person name="Lee J."/>
            <person name="Park M."/>
            <person name="Lee H.A."/>
            <person name="Lee H.Y."/>
            <person name="Lee Y."/>
            <person name="Oh S."/>
            <person name="Lee J.H."/>
            <person name="Choi E."/>
            <person name="Choi E."/>
            <person name="Lee S.E."/>
            <person name="Jeon J."/>
            <person name="Kim H."/>
            <person name="Choi G."/>
            <person name="Song H."/>
            <person name="Lee J."/>
            <person name="Lee S.C."/>
            <person name="Kwon J.K."/>
            <person name="Lee H.Y."/>
            <person name="Koo N."/>
            <person name="Hong Y."/>
            <person name="Kim R.W."/>
            <person name="Kang W.H."/>
            <person name="Huh J.H."/>
            <person name="Kang B.C."/>
            <person name="Yang T.J."/>
            <person name="Lee Y.H."/>
            <person name="Bennetzen J.L."/>
            <person name="Choi D."/>
        </authorList>
    </citation>
    <scope>NUCLEOTIDE SEQUENCE [LARGE SCALE GENOMIC DNA]</scope>
    <source>
        <strain evidence="2">cv. PBC81</strain>
    </source>
</reference>
<dbReference type="AlphaFoldDB" id="A0A2G2WIU1"/>
<dbReference type="PANTHER" id="PTHR35218:SF9">
    <property type="entry name" value="ENDONUCLEASE_EXONUCLEASE_PHOSPHATASE DOMAIN-CONTAINING PROTEIN"/>
    <property type="match status" value="1"/>
</dbReference>
<dbReference type="Proteomes" id="UP000224567">
    <property type="component" value="Unassembled WGS sequence"/>
</dbReference>
<reference evidence="2" key="2">
    <citation type="journal article" date="2017" name="J. Anim. Genet.">
        <title>Multiple reference genome sequences of hot pepper reveal the massive evolution of plant disease resistance genes by retroduplication.</title>
        <authorList>
            <person name="Kim S."/>
            <person name="Park J."/>
            <person name="Yeom S.-I."/>
            <person name="Kim Y.-M."/>
            <person name="Seo E."/>
            <person name="Kim K.-T."/>
            <person name="Kim M.-S."/>
            <person name="Lee J.M."/>
            <person name="Cheong K."/>
            <person name="Shin H.-S."/>
            <person name="Kim S.-B."/>
            <person name="Han K."/>
            <person name="Lee J."/>
            <person name="Park M."/>
            <person name="Lee H.-A."/>
            <person name="Lee H.-Y."/>
            <person name="Lee Y."/>
            <person name="Oh S."/>
            <person name="Lee J.H."/>
            <person name="Choi E."/>
            <person name="Choi E."/>
            <person name="Lee S.E."/>
            <person name="Jeon J."/>
            <person name="Kim H."/>
            <person name="Choi G."/>
            <person name="Song H."/>
            <person name="Lee J."/>
            <person name="Lee S.-C."/>
            <person name="Kwon J.-K."/>
            <person name="Lee H.-Y."/>
            <person name="Koo N."/>
            <person name="Hong Y."/>
            <person name="Kim R.W."/>
            <person name="Kang W.-H."/>
            <person name="Huh J.H."/>
            <person name="Kang B.-C."/>
            <person name="Yang T.-J."/>
            <person name="Lee Y.-H."/>
            <person name="Bennetzen J.L."/>
            <person name="Choi D."/>
        </authorList>
    </citation>
    <scope>NUCLEOTIDE SEQUENCE [LARGE SCALE GENOMIC DNA]</scope>
    <source>
        <strain evidence="2">cv. PBC81</strain>
    </source>
</reference>
<evidence type="ECO:0000313" key="1">
    <source>
        <dbReference type="EMBL" id="PHT45089.1"/>
    </source>
</evidence>
<sequence length="221" mass="25026">MMPGLSFYPQPSPEDEILPWIQKHVTPVVVEPSTPTVEQQTPAQNPLEPIFVPIDLVDDMQEAGTMTSTHLGQVRLFLLKEHHARKINVNCPQNMFKCSVHLRPTLNPGVGKYAVIMSPSLRDRDSELACRANAQHRFYKPMNFIIWNYRGSISRDFRLASKELIANHKPALVVLLETHRKSHQSQPHEFSFSNVLAVPAEGRAGGMALLWPDDLISQMFL</sequence>
<comment type="caution">
    <text evidence="1">The sequence shown here is derived from an EMBL/GenBank/DDBJ whole genome shotgun (WGS) entry which is preliminary data.</text>
</comment>
<accession>A0A2G2WIU1</accession>
<name>A0A2G2WIU1_CAPBA</name>
<organism evidence="1 2">
    <name type="scientific">Capsicum baccatum</name>
    <name type="common">Peruvian pepper</name>
    <dbReference type="NCBI Taxonomy" id="33114"/>
    <lineage>
        <taxon>Eukaryota</taxon>
        <taxon>Viridiplantae</taxon>
        <taxon>Streptophyta</taxon>
        <taxon>Embryophyta</taxon>
        <taxon>Tracheophyta</taxon>
        <taxon>Spermatophyta</taxon>
        <taxon>Magnoliopsida</taxon>
        <taxon>eudicotyledons</taxon>
        <taxon>Gunneridae</taxon>
        <taxon>Pentapetalae</taxon>
        <taxon>asterids</taxon>
        <taxon>lamiids</taxon>
        <taxon>Solanales</taxon>
        <taxon>Solanaceae</taxon>
        <taxon>Solanoideae</taxon>
        <taxon>Capsiceae</taxon>
        <taxon>Capsicum</taxon>
    </lineage>
</organism>
<keyword evidence="2" id="KW-1185">Reference proteome</keyword>
<dbReference type="STRING" id="33114.A0A2G2WIU1"/>
<gene>
    <name evidence="1" type="ORF">CQW23_14247</name>
</gene>
<evidence type="ECO:0000313" key="2">
    <source>
        <dbReference type="Proteomes" id="UP000224567"/>
    </source>
</evidence>
<dbReference type="EMBL" id="MLFT02000006">
    <property type="protein sequence ID" value="PHT45089.1"/>
    <property type="molecule type" value="Genomic_DNA"/>
</dbReference>
<protein>
    <submittedName>
        <fullName evidence="1">Uncharacterized protein</fullName>
    </submittedName>
</protein>